<feature type="transmembrane region" description="Helical" evidence="1">
    <location>
        <begin position="174"/>
        <end position="193"/>
    </location>
</feature>
<proteinExistence type="predicted"/>
<comment type="caution">
    <text evidence="2">The sequence shown here is derived from an EMBL/GenBank/DDBJ whole genome shotgun (WGS) entry which is preliminary data.</text>
</comment>
<evidence type="ECO:0000313" key="3">
    <source>
        <dbReference type="Proteomes" id="UP000419743"/>
    </source>
</evidence>
<name>A0A7M4DRV7_9MICO</name>
<accession>A0A7M4DRV7</accession>
<reference evidence="2 3" key="1">
    <citation type="submission" date="2019-11" db="EMBL/GenBank/DDBJ databases">
        <authorList>
            <person name="Criscuolo A."/>
        </authorList>
    </citation>
    <scope>NUCLEOTIDE SEQUENCE [LARGE SCALE GENOMIC DNA]</scope>
    <source>
        <strain evidence="2">CIP111667</strain>
    </source>
</reference>
<feature type="transmembrane region" description="Helical" evidence="1">
    <location>
        <begin position="214"/>
        <end position="234"/>
    </location>
</feature>
<evidence type="ECO:0000256" key="1">
    <source>
        <dbReference type="SAM" id="Phobius"/>
    </source>
</evidence>
<keyword evidence="1" id="KW-0812">Transmembrane</keyword>
<dbReference type="EMBL" id="CACRYJ010000068">
    <property type="protein sequence ID" value="VZO40201.1"/>
    <property type="molecule type" value="Genomic_DNA"/>
</dbReference>
<dbReference type="Proteomes" id="UP000419743">
    <property type="component" value="Unassembled WGS sequence"/>
</dbReference>
<feature type="transmembrane region" description="Helical" evidence="1">
    <location>
        <begin position="148"/>
        <end position="168"/>
    </location>
</feature>
<evidence type="ECO:0000313" key="2">
    <source>
        <dbReference type="EMBL" id="VZO40201.1"/>
    </source>
</evidence>
<organism evidence="2 3">
    <name type="scientific">Occultella aeris</name>
    <dbReference type="NCBI Taxonomy" id="2761496"/>
    <lineage>
        <taxon>Bacteria</taxon>
        <taxon>Bacillati</taxon>
        <taxon>Actinomycetota</taxon>
        <taxon>Actinomycetes</taxon>
        <taxon>Micrococcales</taxon>
        <taxon>Ruaniaceae</taxon>
        <taxon>Occultella</taxon>
    </lineage>
</organism>
<keyword evidence="3" id="KW-1185">Reference proteome</keyword>
<dbReference type="RefSeq" id="WP_156743468.1">
    <property type="nucleotide sequence ID" value="NZ_CACRYJ010000068.1"/>
</dbReference>
<gene>
    <name evidence="2" type="ORF">HALOF300_04904</name>
</gene>
<keyword evidence="1" id="KW-1133">Transmembrane helix</keyword>
<sequence length="240" mass="25514">MGAGTGGDGQRLLENDLGAPPGASLVLPSGPLGLVVRALIAVLMVAGLVQIALQPVERTVDELRNDLRAGRVSELTIERLPAGGEGQGTFWVEWSGDSGHGVARYELSTFAGSPYVDEGATILAAAEDSPAPVAVTQRQGWDQPGVQVSLAAFAATAALILLVVGPQPRLATKWAWFWLTCAAAPIWLAYLILEPVPWWQRKLVPPRPRRLTGGWAFAAALFLVPFVLAMIPGGSRFYGW</sequence>
<feature type="transmembrane region" description="Helical" evidence="1">
    <location>
        <begin position="34"/>
        <end position="53"/>
    </location>
</feature>
<keyword evidence="1" id="KW-0472">Membrane</keyword>
<dbReference type="AlphaFoldDB" id="A0A7M4DRV7"/>
<protein>
    <submittedName>
        <fullName evidence="2">Uncharacterized protein</fullName>
    </submittedName>
</protein>